<keyword evidence="2" id="KW-1185">Reference proteome</keyword>
<name>A0ABR4LTB0_9EURO</name>
<organism evidence="1 2">
    <name type="scientific">Aspergillus lucknowensis</name>
    <dbReference type="NCBI Taxonomy" id="176173"/>
    <lineage>
        <taxon>Eukaryota</taxon>
        <taxon>Fungi</taxon>
        <taxon>Dikarya</taxon>
        <taxon>Ascomycota</taxon>
        <taxon>Pezizomycotina</taxon>
        <taxon>Eurotiomycetes</taxon>
        <taxon>Eurotiomycetidae</taxon>
        <taxon>Eurotiales</taxon>
        <taxon>Aspergillaceae</taxon>
        <taxon>Aspergillus</taxon>
        <taxon>Aspergillus subgen. Nidulantes</taxon>
    </lineage>
</organism>
<evidence type="ECO:0000313" key="2">
    <source>
        <dbReference type="Proteomes" id="UP001610432"/>
    </source>
</evidence>
<evidence type="ECO:0000313" key="1">
    <source>
        <dbReference type="EMBL" id="KAL2867617.1"/>
    </source>
</evidence>
<comment type="caution">
    <text evidence="1">The sequence shown here is derived from an EMBL/GenBank/DDBJ whole genome shotgun (WGS) entry which is preliminary data.</text>
</comment>
<gene>
    <name evidence="1" type="ORF">BJX67DRAFT_352704</name>
</gene>
<dbReference type="Proteomes" id="UP001610432">
    <property type="component" value="Unassembled WGS sequence"/>
</dbReference>
<dbReference type="RefSeq" id="XP_070886596.1">
    <property type="nucleotide sequence ID" value="XM_071029056.1"/>
</dbReference>
<protein>
    <submittedName>
        <fullName evidence="1">Uncharacterized protein</fullName>
    </submittedName>
</protein>
<proteinExistence type="predicted"/>
<dbReference type="GeneID" id="98144128"/>
<accession>A0ABR4LTB0</accession>
<reference evidence="1 2" key="1">
    <citation type="submission" date="2024-07" db="EMBL/GenBank/DDBJ databases">
        <title>Section-level genome sequencing and comparative genomics of Aspergillus sections Usti and Cavernicolus.</title>
        <authorList>
            <consortium name="Lawrence Berkeley National Laboratory"/>
            <person name="Nybo J.L."/>
            <person name="Vesth T.C."/>
            <person name="Theobald S."/>
            <person name="Frisvad J.C."/>
            <person name="Larsen T.O."/>
            <person name="Kjaerboelling I."/>
            <person name="Rothschild-Mancinelli K."/>
            <person name="Lyhne E.K."/>
            <person name="Kogle M.E."/>
            <person name="Barry K."/>
            <person name="Clum A."/>
            <person name="Na H."/>
            <person name="Ledsgaard L."/>
            <person name="Lin J."/>
            <person name="Lipzen A."/>
            <person name="Kuo A."/>
            <person name="Riley R."/>
            <person name="Mondo S."/>
            <person name="Labutti K."/>
            <person name="Haridas S."/>
            <person name="Pangalinan J."/>
            <person name="Salamov A.A."/>
            <person name="Simmons B.A."/>
            <person name="Magnuson J.K."/>
            <person name="Chen J."/>
            <person name="Drula E."/>
            <person name="Henrissat B."/>
            <person name="Wiebenga A."/>
            <person name="Lubbers R.J."/>
            <person name="Gomes A.C."/>
            <person name="Macurrencykelacurrency M.R."/>
            <person name="Stajich J."/>
            <person name="Grigoriev I.V."/>
            <person name="Mortensen U.H."/>
            <person name="De Vries R.P."/>
            <person name="Baker S.E."/>
            <person name="Andersen M.R."/>
        </authorList>
    </citation>
    <scope>NUCLEOTIDE SEQUENCE [LARGE SCALE GENOMIC DNA]</scope>
    <source>
        <strain evidence="1 2">CBS 449.75</strain>
    </source>
</reference>
<dbReference type="EMBL" id="JBFXLQ010000018">
    <property type="protein sequence ID" value="KAL2867617.1"/>
    <property type="molecule type" value="Genomic_DNA"/>
</dbReference>
<sequence>MMVRQPFLSTATQEGPRVVVRWGVTVEPLDTLVYLRARTQVTWLPCEKLPMLQVPHWSNYRQRSIRSSSTTNSAVDDSILMPYKALNTVCGYPTQPHTIQLPPAFSSAPNLHASQGRRVLRKLIQLHTPSPDGRCHIQLCERKFMVLGVHRILRSDHDVSMRILGR</sequence>